<accession>A0ABS8HQL3</accession>
<dbReference type="Pfam" id="PF13692">
    <property type="entry name" value="Glyco_trans_1_4"/>
    <property type="match status" value="1"/>
</dbReference>
<proteinExistence type="predicted"/>
<gene>
    <name evidence="1" type="ORF">LMF89_01725</name>
</gene>
<keyword evidence="1" id="KW-0808">Transferase</keyword>
<dbReference type="EMBL" id="JAJHJB010000002">
    <property type="protein sequence ID" value="MCC5464079.1"/>
    <property type="molecule type" value="Genomic_DNA"/>
</dbReference>
<sequence length="419" mass="47594">MKILFLTSRFPYPAIKGDQVVIYNRLRYLSKFHEITLVCLYQKEQELTALEYIKSYCAAVHVVKLSKYQSIVNVLTKAAFSNIPLQVLYYLSADFKEQVKKLLAENDFDLIHAYLIRTAEYIEQSRLPKVLDLIDSMHLNIVQRMALASPLKRLFYWEEWRRIKQYEHWIGNKFNHMIVVAQKDKEFLTAKNLSVIPLGVNTDAYCPITDTEKKYTLIFSGNMSYAPNINAVTWFVDHCFPEIQRKINYVTFAIAGSSPSAKIQELAKRRGIVVTGFVDSMPQTLNEAHIAIAPMQSASGMQNKILEAMACGLPVITTSLGLGSIKARQGQNILVADTPERFIQQVLMLVDDAAQAKKIGIQARSYVMDKHSWDHSNQLVEDIYRQVLADVHPGNHGGRNFCEPSDTAISVEQAIVTRA</sequence>
<evidence type="ECO:0000313" key="2">
    <source>
        <dbReference type="Proteomes" id="UP001165492"/>
    </source>
</evidence>
<dbReference type="SUPFAM" id="SSF53756">
    <property type="entry name" value="UDP-Glycosyltransferase/glycogen phosphorylase"/>
    <property type="match status" value="1"/>
</dbReference>
<comment type="caution">
    <text evidence="1">The sequence shown here is derived from an EMBL/GenBank/DDBJ whole genome shotgun (WGS) entry which is preliminary data.</text>
</comment>
<name>A0ABS8HQL3_9FIRM</name>
<dbReference type="GO" id="GO:0016757">
    <property type="term" value="F:glycosyltransferase activity"/>
    <property type="evidence" value="ECO:0007669"/>
    <property type="project" value="UniProtKB-KW"/>
</dbReference>
<dbReference type="CDD" id="cd03801">
    <property type="entry name" value="GT4_PimA-like"/>
    <property type="match status" value="1"/>
</dbReference>
<organism evidence="1 2">
    <name type="scientific">Pelosinus baikalensis</name>
    <dbReference type="NCBI Taxonomy" id="2892015"/>
    <lineage>
        <taxon>Bacteria</taxon>
        <taxon>Bacillati</taxon>
        <taxon>Bacillota</taxon>
        <taxon>Negativicutes</taxon>
        <taxon>Selenomonadales</taxon>
        <taxon>Sporomusaceae</taxon>
        <taxon>Pelosinus</taxon>
    </lineage>
</organism>
<keyword evidence="1" id="KW-0328">Glycosyltransferase</keyword>
<dbReference type="Proteomes" id="UP001165492">
    <property type="component" value="Unassembled WGS sequence"/>
</dbReference>
<evidence type="ECO:0000313" key="1">
    <source>
        <dbReference type="EMBL" id="MCC5464079.1"/>
    </source>
</evidence>
<protein>
    <submittedName>
        <fullName evidence="1">Glycosyltransferase</fullName>
        <ecNumber evidence="1">2.4.-.-</ecNumber>
    </submittedName>
</protein>
<dbReference type="RefSeq" id="WP_229533600.1">
    <property type="nucleotide sequence ID" value="NZ_JAJHJB010000002.1"/>
</dbReference>
<dbReference type="Gene3D" id="3.40.50.2000">
    <property type="entry name" value="Glycogen Phosphorylase B"/>
    <property type="match status" value="2"/>
</dbReference>
<dbReference type="PANTHER" id="PTHR12526">
    <property type="entry name" value="GLYCOSYLTRANSFERASE"/>
    <property type="match status" value="1"/>
</dbReference>
<keyword evidence="2" id="KW-1185">Reference proteome</keyword>
<dbReference type="EC" id="2.4.-.-" evidence="1"/>
<dbReference type="PANTHER" id="PTHR12526:SF600">
    <property type="entry name" value="GLYCOSYL TRANSFERASE GROUP 1"/>
    <property type="match status" value="1"/>
</dbReference>
<reference evidence="1" key="1">
    <citation type="submission" date="2021-11" db="EMBL/GenBank/DDBJ databases">
        <title>Description of a new species Pelosinus isolated from the bottom sediments of Lake Baikal.</title>
        <authorList>
            <person name="Zakharyuk A."/>
        </authorList>
    </citation>
    <scope>NUCLEOTIDE SEQUENCE</scope>
    <source>
        <strain evidence="1">Bkl1</strain>
    </source>
</reference>